<dbReference type="Proteomes" id="UP000003748">
    <property type="component" value="Unassembled WGS sequence"/>
</dbReference>
<evidence type="ECO:0000313" key="1">
    <source>
        <dbReference type="EMBL" id="EFE86894.1"/>
    </source>
</evidence>
<sequence>MMSKKEARLMFKNFNLHKIPKKISIPLIVATVLGLIITVALSNLEKIVEKVSSRYINGRVHIEDINLSFSEPVIKNITLYDNENNVMFNSDKVMAKISFKNLLSGRIDELNVDSASVNVVRDKDGVINFTKLSKKKSDKKPSNPIDKLVLTSARINYEDYSFLDKLEKKIENIDATVIADKEKLVKNADISITDENIKLNTTFKDESNKELSSLEMKLKIDKFLLDKDLLKSLAKNNEKLEFSDINISSDLLIKTDKTVKNTNIVGNLDVESPLFRYADVDSDIKNIKLAGVFDGRDGEAKLDLNVFDKDRNITVTYQDEELNSVINIDKIDESILNKIKPIRDKKLDLKNINIEDIKTVVHYSDERGLIVKTTMKTNDSEFKGIELNDFNLYADSKDGKKRANAKISAKIKGMAENLTVNLENKDENTDIIVNLKSQEKNSIIPNVNLKAKLENKKDILKAKVTSNIVNFNMDYQKEKKLAKIYDDKFKINYDVNKKNLTDGDGKIVFKIYDMDNYVNFKAKDNQVEIKELKLMDKLNKNNTLIAKGNADLNKKEFNIDYEAKLNSISRKIKDKDIILSFDAKGKVDSKNNIISSQGQINDLSLEYMAKIEKVNGTYDFEKSTSGIEANLKMKIASIGYDKYKFDNFNLLATYSGNEVKVRDFSNNILSFKANYNTEAKKLDGDLNIKRLTDEDIGLDKVDFVLENFKAKLVGDIKNPKAKIDLGTTVVTLPSKDLAKISGKVNLVGNKFIIEGVNVDNNLITGEYDIKEKLLDLKASLSENHLEKYYGGKDLGYTLYGDLVLKGIAGNIDGKLKGRAINLKSSLPDLSYSIDYNAKNYSDGIVSINDLDIVDKNNGSILSLTGTVDLKEKNLNIKNKNDKVDLAKFQNILKNPNIKGIVNTDIFINGQLSNPNYSLNMSSSEVSIKNFKINDIILNVTGDKEKANVNKLNLDVYKNLIVGSGSYDIKNKTYNVNMKSNNKIDLSKFKTFFNSYGISNPSGKVDFNIQIDQNDERAYLSLENINLESSKLKLKFSNFSGPITLSGRRIEIGELKAKLNNSPVTIDGFVDLVDIAKLDKEDIIRSLPYKLHIKSKELNYEYPKVIKLKASTDITLTNEELYGNLIIKEATINDIPNNYYRDFFSLIKEQLRKRRTDVTPKKKVDKNSREAQEKAAKMRAFLNKLMPIDLVIKTEKPILIDMDNFNVLVPEVYGKLDIDLNINGKKGNYYLEGETELKDGYFIIGTNEFKVDRALAIYNDNTPLPEINPNIFFESTIDMDDEEYYFTTMGKLNQLRYEITSKTSKVGGDLSALIVNPESNEHIYSYGDGSQIFIVFMKNLIAGQIGQTVFGQTARYVKRKLGLTRFVIRPEIKIYNSEDSVINRYGTTDNKALSPQIYNVNIKVEAKDNIYKDKLYWKASTRLIGTGKDNIRNQTMKLSGQNVREYDVGLEYKIDDSKTLEVGVGTVPYKYRTDDDKDYKRANFYIGYKFRKRYKDFSEIFSF</sequence>
<comment type="caution">
    <text evidence="1">The sequence shown here is derived from an EMBL/GenBank/DDBJ whole genome shotgun (WGS) entry which is preliminary data.</text>
</comment>
<reference evidence="1 2" key="1">
    <citation type="submission" date="2010-02" db="EMBL/GenBank/DDBJ databases">
        <authorList>
            <person name="Weinstock G."/>
            <person name="Sodergren E."/>
            <person name="Clifton S."/>
            <person name="Fulton L."/>
            <person name="Fulton B."/>
            <person name="Courtney L."/>
            <person name="Fronick C."/>
            <person name="Harrison M."/>
            <person name="Strong C."/>
            <person name="Farmer C."/>
            <person name="Delahaunty K."/>
            <person name="Markovic C."/>
            <person name="Hall O."/>
            <person name="Minx P."/>
            <person name="Tomlinson C."/>
            <person name="Mitreva M."/>
            <person name="Nelson J."/>
            <person name="Hou S."/>
            <person name="Wollam A."/>
            <person name="Pepin K.H."/>
            <person name="Johnson M."/>
            <person name="Bhonagiri V."/>
            <person name="Zhang X."/>
            <person name="Suruliraj S."/>
            <person name="Warren W."/>
            <person name="Chinwalla A."/>
            <person name="Mardis E.R."/>
            <person name="Wilson R.K."/>
        </authorList>
    </citation>
    <scope>NUCLEOTIDE SEQUENCE [LARGE SCALE GENOMIC DNA]</scope>
    <source>
        <strain evidence="1 2">ATCC 33693</strain>
    </source>
</reference>
<dbReference type="InterPro" id="IPR052894">
    <property type="entry name" value="AsmA-related"/>
</dbReference>
<dbReference type="GO" id="GO:0005886">
    <property type="term" value="C:plasma membrane"/>
    <property type="evidence" value="ECO:0007669"/>
    <property type="project" value="TreeGrafter"/>
</dbReference>
<accession>D4CUS9</accession>
<name>D4CUS9_9FUSO</name>
<dbReference type="STRING" id="546275.FUSPEROL_01170"/>
<proteinExistence type="predicted"/>
<dbReference type="PANTHER" id="PTHR30441">
    <property type="entry name" value="DUF748 DOMAIN-CONTAINING PROTEIN"/>
    <property type="match status" value="1"/>
</dbReference>
<gene>
    <name evidence="1" type="ORF">FUSPEROL_01170</name>
</gene>
<organism evidence="1 2">
    <name type="scientific">Fusobacterium periodonticum ATCC 33693</name>
    <dbReference type="NCBI Taxonomy" id="546275"/>
    <lineage>
        <taxon>Bacteria</taxon>
        <taxon>Fusobacteriati</taxon>
        <taxon>Fusobacteriota</taxon>
        <taxon>Fusobacteriia</taxon>
        <taxon>Fusobacteriales</taxon>
        <taxon>Fusobacteriaceae</taxon>
        <taxon>Fusobacterium</taxon>
    </lineage>
</organism>
<evidence type="ECO:0000313" key="2">
    <source>
        <dbReference type="Proteomes" id="UP000003748"/>
    </source>
</evidence>
<dbReference type="HOGENOM" id="CLU_004307_0_0_0"/>
<dbReference type="PANTHER" id="PTHR30441:SF4">
    <property type="entry name" value="PROTEIN ASMA"/>
    <property type="match status" value="1"/>
</dbReference>
<dbReference type="EMBL" id="ACJY01000060">
    <property type="protein sequence ID" value="EFE86894.1"/>
    <property type="molecule type" value="Genomic_DNA"/>
</dbReference>
<dbReference type="eggNOG" id="COG2911">
    <property type="taxonomic scope" value="Bacteria"/>
</dbReference>
<dbReference type="GO" id="GO:0090313">
    <property type="term" value="P:regulation of protein targeting to membrane"/>
    <property type="evidence" value="ECO:0007669"/>
    <property type="project" value="TreeGrafter"/>
</dbReference>
<protein>
    <submittedName>
        <fullName evidence="1">Putative phage tail component domain protein</fullName>
    </submittedName>
</protein>